<feature type="transmembrane region" description="Helical" evidence="1">
    <location>
        <begin position="21"/>
        <end position="43"/>
    </location>
</feature>
<dbReference type="Proteomes" id="UP001352533">
    <property type="component" value="Unassembled WGS sequence"/>
</dbReference>
<name>A0ABU7QM12_AVIPA</name>
<evidence type="ECO:0000313" key="2">
    <source>
        <dbReference type="EMBL" id="MEE6111684.1"/>
    </source>
</evidence>
<feature type="transmembrane region" description="Helical" evidence="1">
    <location>
        <begin position="89"/>
        <end position="109"/>
    </location>
</feature>
<keyword evidence="1" id="KW-0472">Membrane</keyword>
<keyword evidence="3" id="KW-1185">Reference proteome</keyword>
<keyword evidence="1" id="KW-1133">Transmembrane helix</keyword>
<organism evidence="2 3">
    <name type="scientific">Avibacterium paragallinarum</name>
    <name type="common">Haemophilus gallinarum</name>
    <dbReference type="NCBI Taxonomy" id="728"/>
    <lineage>
        <taxon>Bacteria</taxon>
        <taxon>Pseudomonadati</taxon>
        <taxon>Pseudomonadota</taxon>
        <taxon>Gammaproteobacteria</taxon>
        <taxon>Pasteurellales</taxon>
        <taxon>Pasteurellaceae</taxon>
        <taxon>Avibacterium</taxon>
    </lineage>
</organism>
<feature type="transmembrane region" description="Helical" evidence="1">
    <location>
        <begin position="49"/>
        <end position="69"/>
    </location>
</feature>
<evidence type="ECO:0000313" key="3">
    <source>
        <dbReference type="Proteomes" id="UP001352533"/>
    </source>
</evidence>
<protein>
    <submittedName>
        <fullName evidence="2">Uncharacterized protein</fullName>
    </submittedName>
</protein>
<comment type="caution">
    <text evidence="2">The sequence shown here is derived from an EMBL/GenBank/DDBJ whole genome shotgun (WGS) entry which is preliminary data.</text>
</comment>
<sequence>MQAIKLLIAIKDKLSFVRFNFIRTLITCFILTFPLFLEVTVLIKVISLYSLLIYLVVLLTITILLAGFLKKYNICMLWNFITRADRNILPLMIAGYFYFMILSCLVGYLRSFNKETYHKLEVNNEQYFILGKNCNSLILGKSYEKGGKDFYLMPCHYNKGELCHIFRREIIRYK</sequence>
<dbReference type="EMBL" id="JAMDKS010000001">
    <property type="protein sequence ID" value="MEE6111684.1"/>
    <property type="molecule type" value="Genomic_DNA"/>
</dbReference>
<keyword evidence="1" id="KW-0812">Transmembrane</keyword>
<proteinExistence type="predicted"/>
<gene>
    <name evidence="2" type="ORF">M5S25_00425</name>
</gene>
<reference evidence="2 3" key="1">
    <citation type="journal article" date="2022" name="Front. Microbiol.">
        <title>Commensal bacteria contribute to the growth of multidrug-resistant Avibacterium paragallinarum in chickens.</title>
        <authorList>
            <person name="Zhu J."/>
            <person name="Chen Y."/>
            <person name="Wu Y."/>
            <person name="Wang Y."/>
            <person name="Zhu K."/>
        </authorList>
    </citation>
    <scope>NUCLEOTIDE SEQUENCE [LARGE SCALE GENOMIC DNA]</scope>
    <source>
        <strain evidence="2 3">AV12</strain>
    </source>
</reference>
<accession>A0ABU7QM12</accession>
<evidence type="ECO:0000256" key="1">
    <source>
        <dbReference type="SAM" id="Phobius"/>
    </source>
</evidence>